<dbReference type="Pfam" id="PF01077">
    <property type="entry name" value="NIR_SIR"/>
    <property type="match status" value="2"/>
</dbReference>
<dbReference type="GO" id="GO:0016491">
    <property type="term" value="F:oxidoreductase activity"/>
    <property type="evidence" value="ECO:0007669"/>
    <property type="project" value="UniProtKB-KW"/>
</dbReference>
<dbReference type="InterPro" id="IPR045854">
    <property type="entry name" value="NO2/SO3_Rdtase_4Fe4S_sf"/>
</dbReference>
<dbReference type="InterPro" id="IPR006067">
    <property type="entry name" value="NO2/SO3_Rdtase_4Fe4S_dom"/>
</dbReference>
<keyword evidence="6" id="KW-0411">Iron-sulfur</keyword>
<evidence type="ECO:0000313" key="10">
    <source>
        <dbReference type="Proteomes" id="UP000464954"/>
    </source>
</evidence>
<keyword evidence="2" id="KW-0349">Heme</keyword>
<evidence type="ECO:0008006" key="11">
    <source>
        <dbReference type="Google" id="ProtNLM"/>
    </source>
</evidence>
<evidence type="ECO:0000256" key="3">
    <source>
        <dbReference type="ARBA" id="ARBA00022723"/>
    </source>
</evidence>
<dbReference type="PROSITE" id="PS00365">
    <property type="entry name" value="NIR_SIR"/>
    <property type="match status" value="1"/>
</dbReference>
<feature type="domain" description="Nitrite/Sulfite reductase ferredoxin-like" evidence="8">
    <location>
        <begin position="50"/>
        <end position="114"/>
    </location>
</feature>
<evidence type="ECO:0000313" key="9">
    <source>
        <dbReference type="EMBL" id="QHI69228.1"/>
    </source>
</evidence>
<name>A0A6P1MAV5_9BACT</name>
<dbReference type="PANTHER" id="PTHR32439">
    <property type="entry name" value="FERREDOXIN--NITRITE REDUCTASE, CHLOROPLASTIC"/>
    <property type="match status" value="1"/>
</dbReference>
<sequence length="527" mass="59155">MPAKPDLTQVERDKLEIDPDFDFREIAKRPFEDITPNELAMFKWSGVYHQLQTSFFMIRVVTPGGLMTTEQFNRAVDLAEKYGQDELCITTRQTLQFHWIRQEDIYKIIEGMAEVGITTKNGCGDVPRNIIGSSLASVAQEQVGDSQKLIRMFADDDEIQNQRNLPRKHKISVAFANEAGAQTLMNCQGWVPVERDGIVGWKFHAGGGLGARPYLAKVIFDWVPEELVLDVTRATVEAFRRHGDRRKRAHARLKVVVDRMGADKFADVLLDIMNERGIQGLETIEKAKSSLPNIGKSILNGQQVLPQKQDGKSVVRVMIPRSELKTDRSRILSRLADELGGGKMMFTNRQNLELHDVPNENVDALLIELHKEGFRTEGHEQLPDIVACVGTTVCKLAVADSPDAYHRLYDALAPDEDYWKKIGPLRINITGCPNNCAHAWIADIGLRGKRIRNDDGGSDEGYVVFVGGKLSEAGKIGEELCDIRTSEVVPALRRILDIYLENRTGDEEAFSDFCARVGIEKFRELVA</sequence>
<feature type="domain" description="Nitrite/Sulfite reductase ferredoxin-like" evidence="8">
    <location>
        <begin position="307"/>
        <end position="371"/>
    </location>
</feature>
<keyword evidence="4" id="KW-0560">Oxidoreductase</keyword>
<dbReference type="Gene3D" id="3.90.480.20">
    <property type="match status" value="1"/>
</dbReference>
<dbReference type="InterPro" id="IPR036136">
    <property type="entry name" value="Nit/Sulf_reduc_fer-like_dom_sf"/>
</dbReference>
<gene>
    <name evidence="9" type="ORF">GT409_07110</name>
</gene>
<dbReference type="EMBL" id="CP047593">
    <property type="protein sequence ID" value="QHI69228.1"/>
    <property type="molecule type" value="Genomic_DNA"/>
</dbReference>
<proteinExistence type="predicted"/>
<protein>
    <recommendedName>
        <fullName evidence="11">Nitrite/sulfite reductase</fullName>
    </recommendedName>
</protein>
<dbReference type="KEGG" id="taer:GT409_07110"/>
<evidence type="ECO:0000259" key="8">
    <source>
        <dbReference type="Pfam" id="PF03460"/>
    </source>
</evidence>
<dbReference type="InterPro" id="IPR006066">
    <property type="entry name" value="NO2/SO3_Rdtase_FeS/sirohaem_BS"/>
</dbReference>
<keyword evidence="10" id="KW-1185">Reference proteome</keyword>
<dbReference type="PRINTS" id="PR00397">
    <property type="entry name" value="SIROHAEM"/>
</dbReference>
<dbReference type="SUPFAM" id="SSF55124">
    <property type="entry name" value="Nitrite/Sulfite reductase N-terminal domain-like"/>
    <property type="match status" value="2"/>
</dbReference>
<dbReference type="InterPro" id="IPR051329">
    <property type="entry name" value="NIR_SIR_4Fe-4S"/>
</dbReference>
<evidence type="ECO:0000256" key="2">
    <source>
        <dbReference type="ARBA" id="ARBA00022617"/>
    </source>
</evidence>
<dbReference type="GO" id="GO:0051539">
    <property type="term" value="F:4 iron, 4 sulfur cluster binding"/>
    <property type="evidence" value="ECO:0007669"/>
    <property type="project" value="UniProtKB-KW"/>
</dbReference>
<dbReference type="Gene3D" id="3.30.413.10">
    <property type="entry name" value="Sulfite Reductase Hemoprotein, domain 1"/>
    <property type="match status" value="2"/>
</dbReference>
<accession>A0A6P1MAV5</accession>
<organism evidence="9 10">
    <name type="scientific">Tichowtungia aerotolerans</name>
    <dbReference type="NCBI Taxonomy" id="2697043"/>
    <lineage>
        <taxon>Bacteria</taxon>
        <taxon>Pseudomonadati</taxon>
        <taxon>Kiritimatiellota</taxon>
        <taxon>Tichowtungiia</taxon>
        <taxon>Tichowtungiales</taxon>
        <taxon>Tichowtungiaceae</taxon>
        <taxon>Tichowtungia</taxon>
    </lineage>
</organism>
<dbReference type="SUPFAM" id="SSF56014">
    <property type="entry name" value="Nitrite and sulphite reductase 4Fe-4S domain-like"/>
    <property type="match status" value="2"/>
</dbReference>
<dbReference type="GO" id="GO:0046872">
    <property type="term" value="F:metal ion binding"/>
    <property type="evidence" value="ECO:0007669"/>
    <property type="project" value="UniProtKB-KW"/>
</dbReference>
<dbReference type="AlphaFoldDB" id="A0A6P1MAV5"/>
<dbReference type="GO" id="GO:0020037">
    <property type="term" value="F:heme binding"/>
    <property type="evidence" value="ECO:0007669"/>
    <property type="project" value="InterPro"/>
</dbReference>
<evidence type="ECO:0000256" key="5">
    <source>
        <dbReference type="ARBA" id="ARBA00023004"/>
    </source>
</evidence>
<keyword evidence="3" id="KW-0479">Metal-binding</keyword>
<dbReference type="RefSeq" id="WP_160628358.1">
    <property type="nucleotide sequence ID" value="NZ_CP047593.1"/>
</dbReference>
<dbReference type="PANTHER" id="PTHR32439:SF9">
    <property type="entry name" value="BLR3264 PROTEIN"/>
    <property type="match status" value="1"/>
</dbReference>
<dbReference type="InterPro" id="IPR005117">
    <property type="entry name" value="NiRdtase/SiRdtase_haem-b_fer"/>
</dbReference>
<dbReference type="Proteomes" id="UP000464954">
    <property type="component" value="Chromosome"/>
</dbReference>
<dbReference type="Pfam" id="PF03460">
    <property type="entry name" value="NIR_SIR_ferr"/>
    <property type="match status" value="2"/>
</dbReference>
<evidence type="ECO:0000259" key="7">
    <source>
        <dbReference type="Pfam" id="PF01077"/>
    </source>
</evidence>
<evidence type="ECO:0000256" key="6">
    <source>
        <dbReference type="ARBA" id="ARBA00023014"/>
    </source>
</evidence>
<keyword evidence="1" id="KW-0004">4Fe-4S</keyword>
<feature type="domain" description="Nitrite/sulphite reductase 4Fe-4S" evidence="7">
    <location>
        <begin position="124"/>
        <end position="269"/>
    </location>
</feature>
<reference evidence="9 10" key="1">
    <citation type="submission" date="2020-01" db="EMBL/GenBank/DDBJ databases">
        <title>Ponticoccus aerotolerans gen. nov., sp. nov., an anaerobic bacterium and proposal of Ponticoccusceae fam. nov., Ponticoccusles ord. nov. and Ponticoccuse classis nov. in the phylum Kiritimatiellaeota.</title>
        <authorList>
            <person name="Zhou L.Y."/>
            <person name="Du Z.J."/>
        </authorList>
    </citation>
    <scope>NUCLEOTIDE SEQUENCE [LARGE SCALE GENOMIC DNA]</scope>
    <source>
        <strain evidence="9 10">S-5007</strain>
    </source>
</reference>
<keyword evidence="5" id="KW-0408">Iron</keyword>
<evidence type="ECO:0000256" key="1">
    <source>
        <dbReference type="ARBA" id="ARBA00022485"/>
    </source>
</evidence>
<feature type="domain" description="Nitrite/sulphite reductase 4Fe-4S" evidence="7">
    <location>
        <begin position="384"/>
        <end position="526"/>
    </location>
</feature>
<evidence type="ECO:0000256" key="4">
    <source>
        <dbReference type="ARBA" id="ARBA00023002"/>
    </source>
</evidence>